<proteinExistence type="predicted"/>
<dbReference type="OrthoDB" id="9796521at2"/>
<evidence type="ECO:0000313" key="3">
    <source>
        <dbReference type="Proteomes" id="UP000182427"/>
    </source>
</evidence>
<gene>
    <name evidence="2" type="ORF">SAMN05444167_3157</name>
</gene>
<accession>A0A1G7NKP1</accession>
<sequence length="122" mass="13799">MIRGIKFVSIPVRNQDEALKFYTEALGFKVQTDQEFVPGGQRWIELSIPGAETGIALFTPEGHEDRIGTFQSMSFRCDDVFQTADGLKQRGVKFYQEPKKESWGSSAIFEDPEGNKFVLSSR</sequence>
<dbReference type="PANTHER" id="PTHR36437:SF2">
    <property type="entry name" value="GLYOXALASE_BLEOMYCIN RESISTANCE PROTEIN_DIOXYGENASE"/>
    <property type="match status" value="1"/>
</dbReference>
<dbReference type="Pfam" id="PF00903">
    <property type="entry name" value="Glyoxalase"/>
    <property type="match status" value="1"/>
</dbReference>
<keyword evidence="3" id="KW-1185">Reference proteome</keyword>
<dbReference type="InterPro" id="IPR029068">
    <property type="entry name" value="Glyas_Bleomycin-R_OHBP_Dase"/>
</dbReference>
<dbReference type="Proteomes" id="UP000182427">
    <property type="component" value="Chromosome I"/>
</dbReference>
<dbReference type="InterPro" id="IPR037523">
    <property type="entry name" value="VOC_core"/>
</dbReference>
<reference evidence="2 3" key="1">
    <citation type="submission" date="2016-10" db="EMBL/GenBank/DDBJ databases">
        <authorList>
            <person name="de Groot N.N."/>
        </authorList>
    </citation>
    <scope>NUCLEOTIDE SEQUENCE [LARGE SCALE GENOMIC DNA]</scope>
    <source>
        <strain evidence="2 3">GAS232</strain>
    </source>
</reference>
<dbReference type="AlphaFoldDB" id="A0A1G7NKP1"/>
<dbReference type="SUPFAM" id="SSF54593">
    <property type="entry name" value="Glyoxalase/Bleomycin resistance protein/Dihydroxybiphenyl dioxygenase"/>
    <property type="match status" value="1"/>
</dbReference>
<dbReference type="EMBL" id="LT629690">
    <property type="protein sequence ID" value="SDF73820.1"/>
    <property type="molecule type" value="Genomic_DNA"/>
</dbReference>
<dbReference type="PANTHER" id="PTHR36437">
    <property type="entry name" value="GLYOXALASE/BLEOMYCIN RESISTANCE PROTEIN/DIOXYGENASE"/>
    <property type="match status" value="1"/>
</dbReference>
<evidence type="ECO:0000313" key="2">
    <source>
        <dbReference type="EMBL" id="SDF73820.1"/>
    </source>
</evidence>
<dbReference type="PROSITE" id="PS51819">
    <property type="entry name" value="VOC"/>
    <property type="match status" value="1"/>
</dbReference>
<name>A0A1G7NKP1_9BACT</name>
<organism evidence="2 3">
    <name type="scientific">Terriglobus roseus</name>
    <dbReference type="NCBI Taxonomy" id="392734"/>
    <lineage>
        <taxon>Bacteria</taxon>
        <taxon>Pseudomonadati</taxon>
        <taxon>Acidobacteriota</taxon>
        <taxon>Terriglobia</taxon>
        <taxon>Terriglobales</taxon>
        <taxon>Acidobacteriaceae</taxon>
        <taxon>Terriglobus</taxon>
    </lineage>
</organism>
<dbReference type="InterPro" id="IPR004360">
    <property type="entry name" value="Glyas_Fos-R_dOase_dom"/>
</dbReference>
<feature type="domain" description="VOC" evidence="1">
    <location>
        <begin position="4"/>
        <end position="122"/>
    </location>
</feature>
<dbReference type="Gene3D" id="3.10.180.10">
    <property type="entry name" value="2,3-Dihydroxybiphenyl 1,2-Dioxygenase, domain 1"/>
    <property type="match status" value="1"/>
</dbReference>
<evidence type="ECO:0000259" key="1">
    <source>
        <dbReference type="PROSITE" id="PS51819"/>
    </source>
</evidence>
<protein>
    <recommendedName>
        <fullName evidence="1">VOC domain-containing protein</fullName>
    </recommendedName>
</protein>
<dbReference type="RefSeq" id="WP_083345987.1">
    <property type="nucleotide sequence ID" value="NZ_LT629690.1"/>
</dbReference>